<gene>
    <name evidence="3" type="ORF">OIU77_017653</name>
</gene>
<dbReference type="InterPro" id="IPR029962">
    <property type="entry name" value="TBL"/>
</dbReference>
<dbReference type="Pfam" id="PF13839">
    <property type="entry name" value="PC-Esterase"/>
    <property type="match status" value="1"/>
</dbReference>
<feature type="domain" description="Trichome birefringence-like C-terminal" evidence="2">
    <location>
        <begin position="1"/>
        <end position="104"/>
    </location>
</feature>
<evidence type="ECO:0000313" key="4">
    <source>
        <dbReference type="Proteomes" id="UP001141253"/>
    </source>
</evidence>
<reference evidence="3" key="2">
    <citation type="journal article" date="2023" name="Int. J. Mol. Sci.">
        <title>De Novo Assembly and Annotation of 11 Diverse Shrub Willow (Salix) Genomes Reveals Novel Gene Organization in Sex-Linked Regions.</title>
        <authorList>
            <person name="Hyden B."/>
            <person name="Feng K."/>
            <person name="Yates T.B."/>
            <person name="Jawdy S."/>
            <person name="Cereghino C."/>
            <person name="Smart L.B."/>
            <person name="Muchero W."/>
        </authorList>
    </citation>
    <scope>NUCLEOTIDE SEQUENCE</scope>
    <source>
        <tissue evidence="3">Shoot tip</tissue>
    </source>
</reference>
<dbReference type="InterPro" id="IPR026057">
    <property type="entry name" value="TBL_C"/>
</dbReference>
<comment type="similarity">
    <text evidence="1">Belongs to the PC-esterase family. TBL subfamily.</text>
</comment>
<dbReference type="Proteomes" id="UP001141253">
    <property type="component" value="Chromosome 16"/>
</dbReference>
<keyword evidence="4" id="KW-1185">Reference proteome</keyword>
<dbReference type="PANTHER" id="PTHR32285">
    <property type="entry name" value="PROTEIN TRICHOME BIREFRINGENCE-LIKE 9-RELATED"/>
    <property type="match status" value="1"/>
</dbReference>
<proteinExistence type="inferred from homology"/>
<evidence type="ECO:0000259" key="2">
    <source>
        <dbReference type="Pfam" id="PF13839"/>
    </source>
</evidence>
<organism evidence="3 4">
    <name type="scientific">Salix suchowensis</name>
    <dbReference type="NCBI Taxonomy" id="1278906"/>
    <lineage>
        <taxon>Eukaryota</taxon>
        <taxon>Viridiplantae</taxon>
        <taxon>Streptophyta</taxon>
        <taxon>Embryophyta</taxon>
        <taxon>Tracheophyta</taxon>
        <taxon>Spermatophyta</taxon>
        <taxon>Magnoliopsida</taxon>
        <taxon>eudicotyledons</taxon>
        <taxon>Gunneridae</taxon>
        <taxon>Pentapetalae</taxon>
        <taxon>rosids</taxon>
        <taxon>fabids</taxon>
        <taxon>Malpighiales</taxon>
        <taxon>Salicaceae</taxon>
        <taxon>Saliceae</taxon>
        <taxon>Salix</taxon>
    </lineage>
</organism>
<dbReference type="PANTHER" id="PTHR32285:SF62">
    <property type="entry name" value="PROTEIN TRICHOME BIREFRINGENCE-LIKE 33"/>
    <property type="match status" value="1"/>
</dbReference>
<dbReference type="EMBL" id="JAPFFI010000027">
    <property type="protein sequence ID" value="KAJ6303816.1"/>
    <property type="molecule type" value="Genomic_DNA"/>
</dbReference>
<name>A0ABQ8ZQ32_9ROSI</name>
<protein>
    <recommendedName>
        <fullName evidence="2">Trichome birefringence-like C-terminal domain-containing protein</fullName>
    </recommendedName>
</protein>
<evidence type="ECO:0000313" key="3">
    <source>
        <dbReference type="EMBL" id="KAJ6303816.1"/>
    </source>
</evidence>
<evidence type="ECO:0000256" key="1">
    <source>
        <dbReference type="ARBA" id="ARBA00007727"/>
    </source>
</evidence>
<sequence length="406" mass="46608">MMFVGDSLNRGQYVSMVCLLHRLIPEDQKSMETFGSLTVFTAKEYNATIEFYWAPFLLESNSDDAVIHRVSERIVRRGSINKHGKNWKGVDIIVFNTYLWWMTGLDIKILETHVWFVLPDEFKSVSLLNQYMELLSPCEKENVLTMRGDQLQKRALLARALFRVFDPAERQPNQIWFKKKIDNQLKKWNELFFMHFINVVNVVILRNLQRQTRKNENISLLGATISKSIIVTVPVASVLQEAIVAFWDQINNHVVDPRSFKFRKNVHGKPEIMMPQVALDASIKVSAAPGIRKVMDSEGGICESFGKRLLCCTFQDFHNSREGCNQFWVVESSDHPESLTNNWQFGLFELASSHYASICMEKDKTSDVAMRVPLRLTVRKTIPFVEDICISGTDAVVPIAGLIKQV</sequence>
<accession>A0ABQ8ZQ32</accession>
<comment type="caution">
    <text evidence="3">The sequence shown here is derived from an EMBL/GenBank/DDBJ whole genome shotgun (WGS) entry which is preliminary data.</text>
</comment>
<reference evidence="3" key="1">
    <citation type="submission" date="2022-10" db="EMBL/GenBank/DDBJ databases">
        <authorList>
            <person name="Hyden B.L."/>
            <person name="Feng K."/>
            <person name="Yates T."/>
            <person name="Jawdy S."/>
            <person name="Smart L.B."/>
            <person name="Muchero W."/>
        </authorList>
    </citation>
    <scope>NUCLEOTIDE SEQUENCE</scope>
    <source>
        <tissue evidence="3">Shoot tip</tissue>
    </source>
</reference>